<gene>
    <name evidence="1" type="ORF">E4P82_05675</name>
</gene>
<reference evidence="1 2" key="1">
    <citation type="submission" date="2019-03" db="EMBL/GenBank/DDBJ databases">
        <title>Metabolic reconstructions from genomes of highly enriched 'Candidatus Accumulibacter' and 'Candidatus Competibacter' bioreactor populations.</title>
        <authorList>
            <person name="Annavajhala M.K."/>
            <person name="Welles L."/>
            <person name="Abbas B."/>
            <person name="Sorokin D."/>
            <person name="Park H."/>
            <person name="Van Loosdrecht M."/>
            <person name="Chandran K."/>
        </authorList>
    </citation>
    <scope>NUCLEOTIDE SEQUENCE [LARGE SCALE GENOMIC DNA]</scope>
    <source>
        <strain evidence="1 2">SBR_G</strain>
    </source>
</reference>
<name>A0ABX1TJ63_9GAMM</name>
<protein>
    <submittedName>
        <fullName evidence="1">Uncharacterized protein</fullName>
    </submittedName>
</protein>
<accession>A0ABX1TJ63</accession>
<keyword evidence="2" id="KW-1185">Reference proteome</keyword>
<dbReference type="EMBL" id="SPMZ01000016">
    <property type="protein sequence ID" value="NMQ18737.1"/>
    <property type="molecule type" value="Genomic_DNA"/>
</dbReference>
<proteinExistence type="predicted"/>
<sequence>MSGNTISVDPRIVTPLACFPGDLSRYPKDTLHRVAITLDLLSELLGNYNGEATCLDRMTTGLPYPRSYPTWLEYWKHWARFCKSARR</sequence>
<evidence type="ECO:0000313" key="1">
    <source>
        <dbReference type="EMBL" id="NMQ18737.1"/>
    </source>
</evidence>
<organism evidence="1 2">
    <name type="scientific">Candidatus Competibacter phosphatis</name>
    <dbReference type="NCBI Taxonomy" id="221280"/>
    <lineage>
        <taxon>Bacteria</taxon>
        <taxon>Pseudomonadati</taxon>
        <taxon>Pseudomonadota</taxon>
        <taxon>Gammaproteobacteria</taxon>
        <taxon>Candidatus Competibacteraceae</taxon>
        <taxon>Candidatus Competibacter</taxon>
    </lineage>
</organism>
<evidence type="ECO:0000313" key="2">
    <source>
        <dbReference type="Proteomes" id="UP000760480"/>
    </source>
</evidence>
<comment type="caution">
    <text evidence="1">The sequence shown here is derived from an EMBL/GenBank/DDBJ whole genome shotgun (WGS) entry which is preliminary data.</text>
</comment>
<dbReference type="Proteomes" id="UP000760480">
    <property type="component" value="Unassembled WGS sequence"/>
</dbReference>